<name>A0A821GGY5_9BILA</name>
<reference evidence="4" key="1">
    <citation type="submission" date="2021-02" db="EMBL/GenBank/DDBJ databases">
        <authorList>
            <person name="Nowell W R."/>
        </authorList>
    </citation>
    <scope>NUCLEOTIDE SEQUENCE</scope>
</reference>
<evidence type="ECO:0000256" key="2">
    <source>
        <dbReference type="ARBA" id="ARBA00023043"/>
    </source>
</evidence>
<proteinExistence type="predicted"/>
<dbReference type="PANTHER" id="PTHR24201">
    <property type="entry name" value="ANK_REP_REGION DOMAIN-CONTAINING PROTEIN"/>
    <property type="match status" value="1"/>
</dbReference>
<organism evidence="4 5">
    <name type="scientific">Rotaria socialis</name>
    <dbReference type="NCBI Taxonomy" id="392032"/>
    <lineage>
        <taxon>Eukaryota</taxon>
        <taxon>Metazoa</taxon>
        <taxon>Spiralia</taxon>
        <taxon>Gnathifera</taxon>
        <taxon>Rotifera</taxon>
        <taxon>Eurotatoria</taxon>
        <taxon>Bdelloidea</taxon>
        <taxon>Philodinida</taxon>
        <taxon>Philodinidae</taxon>
        <taxon>Rotaria</taxon>
    </lineage>
</organism>
<dbReference type="SUPFAM" id="SSF48403">
    <property type="entry name" value="Ankyrin repeat"/>
    <property type="match status" value="1"/>
</dbReference>
<keyword evidence="5" id="KW-1185">Reference proteome</keyword>
<comment type="caution">
    <text evidence="4">The sequence shown here is derived from an EMBL/GenBank/DDBJ whole genome shotgun (WGS) entry which is preliminary data.</text>
</comment>
<dbReference type="Pfam" id="PF13857">
    <property type="entry name" value="Ank_5"/>
    <property type="match status" value="1"/>
</dbReference>
<dbReference type="Gene3D" id="1.25.40.20">
    <property type="entry name" value="Ankyrin repeat-containing domain"/>
    <property type="match status" value="1"/>
</dbReference>
<gene>
    <name evidence="4" type="ORF">UJA718_LOCUS34597</name>
</gene>
<evidence type="ECO:0000256" key="1">
    <source>
        <dbReference type="ARBA" id="ARBA00022737"/>
    </source>
</evidence>
<evidence type="ECO:0000256" key="3">
    <source>
        <dbReference type="PROSITE-ProRule" id="PRU00023"/>
    </source>
</evidence>
<keyword evidence="2 3" id="KW-0040">ANK repeat</keyword>
<dbReference type="AlphaFoldDB" id="A0A821GGY5"/>
<dbReference type="PROSITE" id="PS50088">
    <property type="entry name" value="ANK_REPEAT"/>
    <property type="match status" value="2"/>
</dbReference>
<feature type="repeat" description="ANK" evidence="3">
    <location>
        <begin position="113"/>
        <end position="145"/>
    </location>
</feature>
<protein>
    <recommendedName>
        <fullName evidence="6">Ankyrin repeat protein</fullName>
    </recommendedName>
</protein>
<evidence type="ECO:0000313" key="4">
    <source>
        <dbReference type="EMBL" id="CAF4667936.1"/>
    </source>
</evidence>
<dbReference type="InterPro" id="IPR036770">
    <property type="entry name" value="Ankyrin_rpt-contain_sf"/>
</dbReference>
<dbReference type="GO" id="GO:0005634">
    <property type="term" value="C:nucleus"/>
    <property type="evidence" value="ECO:0007669"/>
    <property type="project" value="TreeGrafter"/>
</dbReference>
<accession>A0A821GGY5</accession>
<sequence>MILESESHLSFLQPYNFKDLLEKHDISREELDYRAFLTGAKYLTKSYLITSFIHSFRRVYFLLNLVMVIAHTPVELAQIKKLLYAVRTSNYDEIRRICEKGIDDIVNYNNPMDGETPLLVAVKKNDEIMMQFLLDLGAHPDVTDFKGQTPLIRAAGRGFVEAVQTLLNAHAKTDMRDLNGNDILFACLSDGTLR</sequence>
<dbReference type="InterPro" id="IPR050776">
    <property type="entry name" value="Ank_Repeat/CDKN_Inhibitor"/>
</dbReference>
<dbReference type="PANTHER" id="PTHR24201:SF16">
    <property type="entry name" value="ANKYRIN-1-LIKE-RELATED"/>
    <property type="match status" value="1"/>
</dbReference>
<dbReference type="PROSITE" id="PS50297">
    <property type="entry name" value="ANK_REP_REGION"/>
    <property type="match status" value="2"/>
</dbReference>
<evidence type="ECO:0008006" key="6">
    <source>
        <dbReference type="Google" id="ProtNLM"/>
    </source>
</evidence>
<dbReference type="SMART" id="SM00248">
    <property type="entry name" value="ANK"/>
    <property type="match status" value="2"/>
</dbReference>
<feature type="non-terminal residue" evidence="4">
    <location>
        <position position="1"/>
    </location>
</feature>
<evidence type="ECO:0000313" key="5">
    <source>
        <dbReference type="Proteomes" id="UP000663873"/>
    </source>
</evidence>
<keyword evidence="1" id="KW-0677">Repeat</keyword>
<feature type="repeat" description="ANK" evidence="3">
    <location>
        <begin position="146"/>
        <end position="178"/>
    </location>
</feature>
<dbReference type="Proteomes" id="UP000663873">
    <property type="component" value="Unassembled WGS sequence"/>
</dbReference>
<dbReference type="InterPro" id="IPR002110">
    <property type="entry name" value="Ankyrin_rpt"/>
</dbReference>
<dbReference type="EMBL" id="CAJOBP010031480">
    <property type="protein sequence ID" value="CAF4667936.1"/>
    <property type="molecule type" value="Genomic_DNA"/>
</dbReference>